<name>A0ABM7WPF7_9BACT</name>
<keyword evidence="9 13" id="KW-1133">Transmembrane helix</keyword>
<dbReference type="SUPFAM" id="SSF47384">
    <property type="entry name" value="Homodimeric domain of signal transducing histidine kinase"/>
    <property type="match status" value="1"/>
</dbReference>
<feature type="transmembrane region" description="Helical" evidence="13">
    <location>
        <begin position="388"/>
        <end position="408"/>
    </location>
</feature>
<dbReference type="InterPro" id="IPR003661">
    <property type="entry name" value="HisK_dim/P_dom"/>
</dbReference>
<evidence type="ECO:0000256" key="11">
    <source>
        <dbReference type="ARBA" id="ARBA00023136"/>
    </source>
</evidence>
<dbReference type="Pfam" id="PF00512">
    <property type="entry name" value="HisKA"/>
    <property type="match status" value="1"/>
</dbReference>
<dbReference type="PROSITE" id="PS50283">
    <property type="entry name" value="NA_SOLUT_SYMP_3"/>
    <property type="match status" value="1"/>
</dbReference>
<evidence type="ECO:0000259" key="14">
    <source>
        <dbReference type="PROSITE" id="PS50109"/>
    </source>
</evidence>
<dbReference type="Gene3D" id="1.10.287.130">
    <property type="match status" value="1"/>
</dbReference>
<evidence type="ECO:0000256" key="4">
    <source>
        <dbReference type="ARBA" id="ARBA00012438"/>
    </source>
</evidence>
<feature type="transmembrane region" description="Helical" evidence="13">
    <location>
        <begin position="37"/>
        <end position="56"/>
    </location>
</feature>
<dbReference type="CDD" id="cd10322">
    <property type="entry name" value="SLC5sbd"/>
    <property type="match status" value="1"/>
</dbReference>
<dbReference type="InterPro" id="IPR001734">
    <property type="entry name" value="Na/solute_symporter"/>
</dbReference>
<feature type="transmembrane region" description="Helical" evidence="13">
    <location>
        <begin position="166"/>
        <end position="183"/>
    </location>
</feature>
<proteinExistence type="inferred from homology"/>
<dbReference type="PANTHER" id="PTHR43711">
    <property type="entry name" value="TWO-COMPONENT HISTIDINE KINASE"/>
    <property type="match status" value="1"/>
</dbReference>
<dbReference type="InterPro" id="IPR036890">
    <property type="entry name" value="HATPase_C_sf"/>
</dbReference>
<gene>
    <name evidence="15" type="ORF">AMOR_03470</name>
</gene>
<dbReference type="InterPro" id="IPR050736">
    <property type="entry name" value="Sensor_HK_Regulatory"/>
</dbReference>
<comment type="similarity">
    <text evidence="3">Belongs to the sodium:solute symporter (SSF) (TC 2.A.21) family.</text>
</comment>
<keyword evidence="10" id="KW-0902">Two-component regulatory system</keyword>
<evidence type="ECO:0000256" key="6">
    <source>
        <dbReference type="ARBA" id="ARBA00022679"/>
    </source>
</evidence>
<evidence type="ECO:0000256" key="12">
    <source>
        <dbReference type="SAM" id="Coils"/>
    </source>
</evidence>
<dbReference type="PANTHER" id="PTHR43711:SF30">
    <property type="entry name" value="HISTIDINE KINASE"/>
    <property type="match status" value="1"/>
</dbReference>
<dbReference type="InterPro" id="IPR036097">
    <property type="entry name" value="HisK_dim/P_sf"/>
</dbReference>
<sequence>MLRAWVIVLVSFAYLGVLFAIAWLGDRRAAQGRSIIANPYTYALSLAVYCTTWTFYGSVGRAASSGVGFLPVYLGPTLVIALWWYVWRKVIRISKTYRITSIADFVASRYGKSQSLGGIVTVIAVLGVIPYISLQLKAISGSFTILLHYPQIVMPAKVEQPFWQDSALYIAATLAAFAILFGARHLDATERHEGLVAAIAFESVVKLVAFVAVGAFVTFGLYRGFGDVFRLAQETPRLRGLMTVGSGGYATWGFLTVLSMLSIMFLPRQFQISVVENVDEDHLAKAIWLFPLYLLLINVFVLPVALGGLLHLGGQGVDADTFVLTLPMSQRREALALLAFIGGLSAGTGMVVVETIALSTMVCNDLVMPVLLRWRWLRLHERTDLSGLLLTVRRWAIAVILILGYVYFRAAGEAYALVAIGLISFAAVAQFAPPILGGIYWKGATRAGAIAGLSAGFAVWAYTLALPSFAKSGWLPAGFLDDGLLGVRLLRPQQLFGLTGLDDISHALFWSLLANVSLYVGVSVAGRPGAAETDQAALFVDVFRHTQGLERSRLWRRSASVADLLPLLGRFLGPDRARDAFLAHARRRGVRAPEDLPADADLVHFAETQLAGAIGAASARVMVASVVQEEPPGLDEVMDILDEASQVRAYSRELEEKSRQLEAATAELRAANAQLQQLDRLKDDFMSTVTHELRTPLTSIRAFSEILRDTPDAPPAERARFLSIIVKEAERLTRLINQMLDLAKIESGNAEWHASELDLHEVLREAVDATSQLFRAKDVSLSVSIPEPLPRVRADPDRLMQVLINLLSNAVNFSPPRDGRVEVRVTANDEAVRVDVLDNGPGISPADHATVFEKFRQVGDRAGERPRGTGLGLPISRRIVEHFGGRLWVDSELGRGATFSFVLPLHPGAHAADAGAARTAG</sequence>
<protein>
    <recommendedName>
        <fullName evidence="4">histidine kinase</fullName>
        <ecNumber evidence="4">2.7.13.3</ecNumber>
    </recommendedName>
</protein>
<reference evidence="16" key="1">
    <citation type="journal article" date="2022" name="Int. J. Syst. Evol. Microbiol.">
        <title>Anaeromyxobacter oryzae sp. nov., Anaeromyxobacter diazotrophicus sp. nov. and Anaeromyxobacter paludicola sp. nov., isolated from paddy soils.</title>
        <authorList>
            <person name="Itoh H."/>
            <person name="Xu Z."/>
            <person name="Mise K."/>
            <person name="Masuda Y."/>
            <person name="Ushijima N."/>
            <person name="Hayakawa C."/>
            <person name="Shiratori Y."/>
            <person name="Senoo K."/>
        </authorList>
    </citation>
    <scope>NUCLEOTIDE SEQUENCE [LARGE SCALE GENOMIC DNA]</scope>
    <source>
        <strain evidence="16">Red232</strain>
    </source>
</reference>
<dbReference type="SUPFAM" id="SSF55874">
    <property type="entry name" value="ATPase domain of HSP90 chaperone/DNA topoisomerase II/histidine kinase"/>
    <property type="match status" value="1"/>
</dbReference>
<feature type="coiled-coil region" evidence="12">
    <location>
        <begin position="647"/>
        <end position="688"/>
    </location>
</feature>
<evidence type="ECO:0000313" key="16">
    <source>
        <dbReference type="Proteomes" id="UP001162891"/>
    </source>
</evidence>
<keyword evidence="8" id="KW-0418">Kinase</keyword>
<evidence type="ECO:0000313" key="15">
    <source>
        <dbReference type="EMBL" id="BDG01351.1"/>
    </source>
</evidence>
<keyword evidence="5" id="KW-0597">Phosphoprotein</keyword>
<dbReference type="EC" id="2.7.13.3" evidence="4"/>
<dbReference type="InterPro" id="IPR038377">
    <property type="entry name" value="Na/Glc_symporter_sf"/>
</dbReference>
<feature type="transmembrane region" description="Helical" evidence="13">
    <location>
        <begin position="287"/>
        <end position="314"/>
    </location>
</feature>
<dbReference type="PRINTS" id="PR00344">
    <property type="entry name" value="BCTRLSENSOR"/>
</dbReference>
<feature type="transmembrane region" description="Helical" evidence="13">
    <location>
        <begin position="116"/>
        <end position="134"/>
    </location>
</feature>
<dbReference type="PROSITE" id="PS50109">
    <property type="entry name" value="HIS_KIN"/>
    <property type="match status" value="1"/>
</dbReference>
<dbReference type="InterPro" id="IPR005467">
    <property type="entry name" value="His_kinase_dom"/>
</dbReference>
<dbReference type="InterPro" id="IPR004358">
    <property type="entry name" value="Sig_transdc_His_kin-like_C"/>
</dbReference>
<feature type="transmembrane region" description="Helical" evidence="13">
    <location>
        <begin position="6"/>
        <end position="25"/>
    </location>
</feature>
<evidence type="ECO:0000256" key="10">
    <source>
        <dbReference type="ARBA" id="ARBA00023012"/>
    </source>
</evidence>
<feature type="transmembrane region" description="Helical" evidence="13">
    <location>
        <begin position="448"/>
        <end position="470"/>
    </location>
</feature>
<dbReference type="Gene3D" id="1.20.1730.10">
    <property type="entry name" value="Sodium/glucose cotransporter"/>
    <property type="match status" value="1"/>
</dbReference>
<keyword evidence="6" id="KW-0808">Transferase</keyword>
<evidence type="ECO:0000256" key="9">
    <source>
        <dbReference type="ARBA" id="ARBA00022989"/>
    </source>
</evidence>
<feature type="transmembrane region" description="Helical" evidence="13">
    <location>
        <begin position="195"/>
        <end position="222"/>
    </location>
</feature>
<keyword evidence="11 13" id="KW-0472">Membrane</keyword>
<dbReference type="Proteomes" id="UP001162891">
    <property type="component" value="Chromosome"/>
</dbReference>
<evidence type="ECO:0000256" key="1">
    <source>
        <dbReference type="ARBA" id="ARBA00000085"/>
    </source>
</evidence>
<accession>A0ABM7WPF7</accession>
<feature type="transmembrane region" description="Helical" evidence="13">
    <location>
        <begin position="414"/>
        <end position="436"/>
    </location>
</feature>
<feature type="transmembrane region" description="Helical" evidence="13">
    <location>
        <begin position="242"/>
        <end position="266"/>
    </location>
</feature>
<keyword evidence="16" id="KW-1185">Reference proteome</keyword>
<dbReference type="InterPro" id="IPR003594">
    <property type="entry name" value="HATPase_dom"/>
</dbReference>
<evidence type="ECO:0000256" key="3">
    <source>
        <dbReference type="ARBA" id="ARBA00006434"/>
    </source>
</evidence>
<dbReference type="Pfam" id="PF02518">
    <property type="entry name" value="HATPase_c"/>
    <property type="match status" value="1"/>
</dbReference>
<organism evidence="15 16">
    <name type="scientific">Anaeromyxobacter oryzae</name>
    <dbReference type="NCBI Taxonomy" id="2918170"/>
    <lineage>
        <taxon>Bacteria</taxon>
        <taxon>Pseudomonadati</taxon>
        <taxon>Myxococcota</taxon>
        <taxon>Myxococcia</taxon>
        <taxon>Myxococcales</taxon>
        <taxon>Cystobacterineae</taxon>
        <taxon>Anaeromyxobacteraceae</taxon>
        <taxon>Anaeromyxobacter</taxon>
    </lineage>
</organism>
<comment type="catalytic activity">
    <reaction evidence="1">
        <text>ATP + protein L-histidine = ADP + protein N-phospho-L-histidine.</text>
        <dbReference type="EC" id="2.7.13.3"/>
    </reaction>
</comment>
<feature type="transmembrane region" description="Helical" evidence="13">
    <location>
        <begin position="68"/>
        <end position="87"/>
    </location>
</feature>
<dbReference type="SMART" id="SM00388">
    <property type="entry name" value="HisKA"/>
    <property type="match status" value="1"/>
</dbReference>
<dbReference type="EMBL" id="AP025591">
    <property type="protein sequence ID" value="BDG01351.1"/>
    <property type="molecule type" value="Genomic_DNA"/>
</dbReference>
<feature type="transmembrane region" description="Helical" evidence="13">
    <location>
        <begin position="334"/>
        <end position="367"/>
    </location>
</feature>
<evidence type="ECO:0000256" key="5">
    <source>
        <dbReference type="ARBA" id="ARBA00022553"/>
    </source>
</evidence>
<comment type="subcellular location">
    <subcellularLocation>
        <location evidence="2">Membrane</location>
        <topology evidence="2">Multi-pass membrane protein</topology>
    </subcellularLocation>
</comment>
<dbReference type="RefSeq" id="WP_248357805.1">
    <property type="nucleotide sequence ID" value="NZ_AP025591.1"/>
</dbReference>
<evidence type="ECO:0000256" key="7">
    <source>
        <dbReference type="ARBA" id="ARBA00022692"/>
    </source>
</evidence>
<evidence type="ECO:0000256" key="8">
    <source>
        <dbReference type="ARBA" id="ARBA00022777"/>
    </source>
</evidence>
<evidence type="ECO:0000256" key="13">
    <source>
        <dbReference type="SAM" id="Phobius"/>
    </source>
</evidence>
<keyword evidence="12" id="KW-0175">Coiled coil</keyword>
<dbReference type="Gene3D" id="3.30.565.10">
    <property type="entry name" value="Histidine kinase-like ATPase, C-terminal domain"/>
    <property type="match status" value="1"/>
</dbReference>
<dbReference type="SMART" id="SM00387">
    <property type="entry name" value="HATPase_c"/>
    <property type="match status" value="1"/>
</dbReference>
<keyword evidence="7 13" id="KW-0812">Transmembrane</keyword>
<evidence type="ECO:0000256" key="2">
    <source>
        <dbReference type="ARBA" id="ARBA00004141"/>
    </source>
</evidence>
<feature type="domain" description="Histidine kinase" evidence="14">
    <location>
        <begin position="688"/>
        <end position="907"/>
    </location>
</feature>
<dbReference type="CDD" id="cd00082">
    <property type="entry name" value="HisKA"/>
    <property type="match status" value="1"/>
</dbReference>